<dbReference type="GO" id="GO:0042773">
    <property type="term" value="P:ATP synthesis coupled electron transport"/>
    <property type="evidence" value="ECO:0007669"/>
    <property type="project" value="InterPro"/>
</dbReference>
<dbReference type="GO" id="GO:0005886">
    <property type="term" value="C:plasma membrane"/>
    <property type="evidence" value="ECO:0007669"/>
    <property type="project" value="UniProtKB-SubCell"/>
</dbReference>
<feature type="transmembrane region" description="Helical" evidence="9">
    <location>
        <begin position="452"/>
        <end position="473"/>
    </location>
</feature>
<comment type="subcellular location">
    <subcellularLocation>
        <location evidence="1">Cell membrane</location>
        <topology evidence="1">Multi-pass membrane protein</topology>
    </subcellularLocation>
    <subcellularLocation>
        <location evidence="8">Membrane</location>
        <topology evidence="8">Multi-pass membrane protein</topology>
    </subcellularLocation>
</comment>
<gene>
    <name evidence="11" type="ORF">SAMN05421781_1024</name>
</gene>
<feature type="transmembrane region" description="Helical" evidence="9">
    <location>
        <begin position="107"/>
        <end position="124"/>
    </location>
</feature>
<dbReference type="InterPro" id="IPR001750">
    <property type="entry name" value="ND/Mrp_TM"/>
</dbReference>
<evidence type="ECO:0000256" key="1">
    <source>
        <dbReference type="ARBA" id="ARBA00004651"/>
    </source>
</evidence>
<feature type="transmembrane region" description="Helical" evidence="9">
    <location>
        <begin position="130"/>
        <end position="147"/>
    </location>
</feature>
<evidence type="ECO:0000256" key="3">
    <source>
        <dbReference type="ARBA" id="ARBA00022449"/>
    </source>
</evidence>
<accession>A0A1H2S437</accession>
<dbReference type="GO" id="GO:0015297">
    <property type="term" value="F:antiporter activity"/>
    <property type="evidence" value="ECO:0007669"/>
    <property type="project" value="UniProtKB-KW"/>
</dbReference>
<dbReference type="GO" id="GO:0008137">
    <property type="term" value="F:NADH dehydrogenase (ubiquinone) activity"/>
    <property type="evidence" value="ECO:0007669"/>
    <property type="project" value="InterPro"/>
</dbReference>
<dbReference type="InterPro" id="IPR003918">
    <property type="entry name" value="NADH_UbQ_OxRdtase"/>
</dbReference>
<feature type="transmembrane region" description="Helical" evidence="9">
    <location>
        <begin position="406"/>
        <end position="431"/>
    </location>
</feature>
<feature type="transmembrane region" description="Helical" evidence="9">
    <location>
        <begin position="159"/>
        <end position="184"/>
    </location>
</feature>
<comment type="similarity">
    <text evidence="2">Belongs to the CPA3 antiporters (TC 2.A.63) subunit D family.</text>
</comment>
<evidence type="ECO:0000256" key="8">
    <source>
        <dbReference type="RuleBase" id="RU000320"/>
    </source>
</evidence>
<feature type="transmembrane region" description="Helical" evidence="9">
    <location>
        <begin position="300"/>
        <end position="320"/>
    </location>
</feature>
<keyword evidence="6 9" id="KW-1133">Transmembrane helix</keyword>
<feature type="transmembrane region" description="Helical" evidence="9">
    <location>
        <begin position="326"/>
        <end position="348"/>
    </location>
</feature>
<dbReference type="STRING" id="1122204.SAMN05421781_1024"/>
<keyword evidence="3" id="KW-0813">Transport</keyword>
<dbReference type="PANTHER" id="PTHR42703">
    <property type="entry name" value="NADH DEHYDROGENASE"/>
    <property type="match status" value="1"/>
</dbReference>
<dbReference type="OrthoDB" id="9811718at2"/>
<evidence type="ECO:0000313" key="11">
    <source>
        <dbReference type="EMBL" id="SDW26363.1"/>
    </source>
</evidence>
<dbReference type="InterPro" id="IPR050586">
    <property type="entry name" value="CPA3_Na-H_Antiporter_D"/>
</dbReference>
<evidence type="ECO:0000256" key="4">
    <source>
        <dbReference type="ARBA" id="ARBA00022475"/>
    </source>
</evidence>
<dbReference type="AlphaFoldDB" id="A0A1H2S437"/>
<dbReference type="PRINTS" id="PR01437">
    <property type="entry name" value="NUOXDRDTASE4"/>
</dbReference>
<feature type="transmembrane region" description="Helical" evidence="9">
    <location>
        <begin position="34"/>
        <end position="56"/>
    </location>
</feature>
<proteinExistence type="inferred from homology"/>
<feature type="transmembrane region" description="Helical" evidence="9">
    <location>
        <begin position="368"/>
        <end position="386"/>
    </location>
</feature>
<evidence type="ECO:0000256" key="5">
    <source>
        <dbReference type="ARBA" id="ARBA00022692"/>
    </source>
</evidence>
<evidence type="ECO:0000256" key="9">
    <source>
        <dbReference type="SAM" id="Phobius"/>
    </source>
</evidence>
<dbReference type="NCBIfam" id="NF009306">
    <property type="entry name" value="PRK12663.1"/>
    <property type="match status" value="1"/>
</dbReference>
<feature type="transmembrane region" description="Helical" evidence="9">
    <location>
        <begin position="6"/>
        <end position="22"/>
    </location>
</feature>
<feature type="domain" description="NADH:quinone oxidoreductase/Mrp antiporter transmembrane" evidence="10">
    <location>
        <begin position="128"/>
        <end position="417"/>
    </location>
</feature>
<feature type="transmembrane region" description="Helical" evidence="9">
    <location>
        <begin position="239"/>
        <end position="257"/>
    </location>
</feature>
<sequence>MSNWLILPVLVPLIAGIVALFFPKHVTAQRTWAFITSLILIGVNIFLLTYILSNGIMTLELGGWEAPFGIVLVGDSLAVLLTTTTALVALPIIYFSFSTIGVEREKYYYYAFFQFLISGVSGAFLTGDIFNLFVCFEVLLLASYALIGHGGTKTQLKESFNYVIVNVVSSAFFVIGVAYLYAVTGTLNMAQLSERVGEAGSEPIITVIAILFLIVFGLKGALFPLYFWLPGSYSVPPTAIGAIFAALLTKVGIYSIFRTYSVIFNEDTAITHTILLVLSAVTMIIGVIGAIAYRDVKLILVYNVIVAVGFILFGVASLNSDAFVGAIYYLLHDIVIKAALFLIIGALITAAGTSKLSGMGGMIKHHPLLTWMFFIAALALAGVPPLGGFPGKLMLVVGGAEAGHYIVVAVMMVASLLVLYSVIRIFLQGFLGEPMLTHAEQHGSIKAQMPPIVFLVALSAFMGFGAEIMYPFVESAAETLVNPRAYVEAVLGGNS</sequence>
<evidence type="ECO:0000256" key="6">
    <source>
        <dbReference type="ARBA" id="ARBA00022989"/>
    </source>
</evidence>
<keyword evidence="3" id="KW-0050">Antiport</keyword>
<evidence type="ECO:0000256" key="2">
    <source>
        <dbReference type="ARBA" id="ARBA00005346"/>
    </source>
</evidence>
<dbReference type="NCBIfam" id="NF005818">
    <property type="entry name" value="PRK07691.1"/>
    <property type="match status" value="1"/>
</dbReference>
<keyword evidence="5 8" id="KW-0812">Transmembrane</keyword>
<feature type="transmembrane region" description="Helical" evidence="9">
    <location>
        <begin position="269"/>
        <end position="293"/>
    </location>
</feature>
<evidence type="ECO:0000313" key="12">
    <source>
        <dbReference type="Proteomes" id="UP000199488"/>
    </source>
</evidence>
<evidence type="ECO:0000256" key="7">
    <source>
        <dbReference type="ARBA" id="ARBA00023136"/>
    </source>
</evidence>
<keyword evidence="4" id="KW-1003">Cell membrane</keyword>
<feature type="transmembrane region" description="Helical" evidence="9">
    <location>
        <begin position="68"/>
        <end position="95"/>
    </location>
</feature>
<dbReference type="Proteomes" id="UP000199488">
    <property type="component" value="Unassembled WGS sequence"/>
</dbReference>
<dbReference type="EMBL" id="FNNC01000001">
    <property type="protein sequence ID" value="SDW26363.1"/>
    <property type="molecule type" value="Genomic_DNA"/>
</dbReference>
<protein>
    <submittedName>
        <fullName evidence="11">Multisubunit sodium/proton antiporter, MrpD subunit</fullName>
    </submittedName>
</protein>
<feature type="transmembrane region" description="Helical" evidence="9">
    <location>
        <begin position="204"/>
        <end position="227"/>
    </location>
</feature>
<keyword evidence="7 9" id="KW-0472">Membrane</keyword>
<evidence type="ECO:0000259" key="10">
    <source>
        <dbReference type="Pfam" id="PF00361"/>
    </source>
</evidence>
<dbReference type="RefSeq" id="WP_091611964.1">
    <property type="nucleotide sequence ID" value="NZ_FNNC01000001.1"/>
</dbReference>
<organism evidence="11 12">
    <name type="scientific">Marinococcus luteus</name>
    <dbReference type="NCBI Taxonomy" id="1122204"/>
    <lineage>
        <taxon>Bacteria</taxon>
        <taxon>Bacillati</taxon>
        <taxon>Bacillota</taxon>
        <taxon>Bacilli</taxon>
        <taxon>Bacillales</taxon>
        <taxon>Bacillaceae</taxon>
        <taxon>Marinococcus</taxon>
    </lineage>
</organism>
<dbReference type="PANTHER" id="PTHR42703:SF1">
    <property type="entry name" value="NA(+)_H(+) ANTIPORTER SUBUNIT D1"/>
    <property type="match status" value="1"/>
</dbReference>
<dbReference type="Pfam" id="PF00361">
    <property type="entry name" value="Proton_antipo_M"/>
    <property type="match status" value="1"/>
</dbReference>
<name>A0A1H2S437_9BACI</name>
<reference evidence="11 12" key="1">
    <citation type="submission" date="2016-10" db="EMBL/GenBank/DDBJ databases">
        <authorList>
            <person name="de Groot N.N."/>
        </authorList>
    </citation>
    <scope>NUCLEOTIDE SEQUENCE [LARGE SCALE GENOMIC DNA]</scope>
    <source>
        <strain evidence="11 12">DSM 23126</strain>
    </source>
</reference>
<keyword evidence="12" id="KW-1185">Reference proteome</keyword>